<feature type="domain" description="Glycosyltransferase 2-like" evidence="2">
    <location>
        <begin position="310"/>
        <end position="521"/>
    </location>
</feature>
<organism evidence="3 4">
    <name type="scientific">Phaeomoniella chlamydospora</name>
    <name type="common">Phaeoacremonium chlamydosporum</name>
    <dbReference type="NCBI Taxonomy" id="158046"/>
    <lineage>
        <taxon>Eukaryota</taxon>
        <taxon>Fungi</taxon>
        <taxon>Dikarya</taxon>
        <taxon>Ascomycota</taxon>
        <taxon>Pezizomycotina</taxon>
        <taxon>Eurotiomycetes</taxon>
        <taxon>Chaetothyriomycetidae</taxon>
        <taxon>Phaeomoniellales</taxon>
        <taxon>Phaeomoniellaceae</taxon>
        <taxon>Phaeomoniella</taxon>
    </lineage>
</organism>
<feature type="transmembrane region" description="Helical" evidence="1">
    <location>
        <begin position="578"/>
        <end position="602"/>
    </location>
</feature>
<dbReference type="PANTHER" id="PTHR35408">
    <property type="entry name" value="CHROMOSOME 15, WHOLE GENOME SHOTGUN SEQUENCE"/>
    <property type="match status" value="1"/>
</dbReference>
<evidence type="ECO:0000313" key="4">
    <source>
        <dbReference type="Proteomes" id="UP000053317"/>
    </source>
</evidence>
<keyword evidence="1" id="KW-0812">Transmembrane</keyword>
<dbReference type="PANTHER" id="PTHR35408:SF2">
    <property type="entry name" value="GLYCOSYLTRANSFERASE 2-LIKE DOMAIN-CONTAINING PROTEIN"/>
    <property type="match status" value="1"/>
</dbReference>
<feature type="transmembrane region" description="Helical" evidence="1">
    <location>
        <begin position="537"/>
        <end position="558"/>
    </location>
</feature>
<feature type="transmembrane region" description="Helical" evidence="1">
    <location>
        <begin position="94"/>
        <end position="115"/>
    </location>
</feature>
<feature type="transmembrane region" description="Helical" evidence="1">
    <location>
        <begin position="61"/>
        <end position="82"/>
    </location>
</feature>
<feature type="transmembrane region" description="Helical" evidence="1">
    <location>
        <begin position="505"/>
        <end position="525"/>
    </location>
</feature>
<evidence type="ECO:0000313" key="3">
    <source>
        <dbReference type="EMBL" id="KKY13699.1"/>
    </source>
</evidence>
<comment type="caution">
    <text evidence="3">The sequence shown here is derived from an EMBL/GenBank/DDBJ whole genome shotgun (WGS) entry which is preliminary data.</text>
</comment>
<keyword evidence="1" id="KW-0472">Membrane</keyword>
<keyword evidence="4" id="KW-1185">Reference proteome</keyword>
<name>A0A0G2DSM1_PHACM</name>
<dbReference type="InterPro" id="IPR029044">
    <property type="entry name" value="Nucleotide-diphossugar_trans"/>
</dbReference>
<dbReference type="Proteomes" id="UP000053317">
    <property type="component" value="Unassembled WGS sequence"/>
</dbReference>
<gene>
    <name evidence="3" type="ORF">UCRPC4_g06949</name>
</gene>
<dbReference type="InterPro" id="IPR001173">
    <property type="entry name" value="Glyco_trans_2-like"/>
</dbReference>
<reference evidence="3 4" key="1">
    <citation type="submission" date="2015-05" db="EMBL/GenBank/DDBJ databases">
        <title>Distinctive expansion of gene families associated with plant cell wall degradation and secondary metabolism in the genomes of grapevine trunk pathogens.</title>
        <authorList>
            <person name="Lawrence D.P."/>
            <person name="Travadon R."/>
            <person name="Rolshausen P.E."/>
            <person name="Baumgartner K."/>
        </authorList>
    </citation>
    <scope>NUCLEOTIDE SEQUENCE [LARGE SCALE GENOMIC DNA]</scope>
    <source>
        <strain evidence="3">UCRPC4</strain>
    </source>
</reference>
<dbReference type="OrthoDB" id="38531at2759"/>
<dbReference type="EMBL" id="LCWF01000267">
    <property type="protein sequence ID" value="KKY13699.1"/>
    <property type="molecule type" value="Genomic_DNA"/>
</dbReference>
<reference evidence="3 4" key="2">
    <citation type="submission" date="2015-05" db="EMBL/GenBank/DDBJ databases">
        <authorList>
            <person name="Morales-Cruz A."/>
            <person name="Amrine K.C."/>
            <person name="Cantu D."/>
        </authorList>
    </citation>
    <scope>NUCLEOTIDE SEQUENCE [LARGE SCALE GENOMIC DNA]</scope>
    <source>
        <strain evidence="3">UCRPC4</strain>
    </source>
</reference>
<feature type="transmembrane region" description="Helical" evidence="1">
    <location>
        <begin position="632"/>
        <end position="651"/>
    </location>
</feature>
<proteinExistence type="predicted"/>
<keyword evidence="1" id="KW-1133">Transmembrane helix</keyword>
<evidence type="ECO:0000259" key="2">
    <source>
        <dbReference type="Pfam" id="PF13632"/>
    </source>
</evidence>
<dbReference type="AlphaFoldDB" id="A0A0G2DSM1"/>
<dbReference type="Gene3D" id="3.90.550.10">
    <property type="entry name" value="Spore Coat Polysaccharide Biosynthesis Protein SpsA, Chain A"/>
    <property type="match status" value="1"/>
</dbReference>
<sequence length="652" mass="73107">MATTQDSVQETARAFLVGTPMQEKHMVFTKAFDIEDGRDLYDPEIEGAALPIRPMALTRSFAVGLAVLLVFLIQGISISKLIEETLWDGNKDRLFLIILCPLFIAFALFFMSIIVSSAFQLFGPVFDVAGNTKFHSAKAPIPARHRNLELPHITIQVPIYKEGLKGVIAPTIGSIQAAVRFYETRGGSASIFVCEDGMQVIKPELAEARQIFYEMNNVGWCARPPHGKDGYVRAGQFKKASNMNYAVNFSNLVEDEFLRLIRERIETTGCSEDDIVGVVENMLYKQAMDKTLKKDGGKTWAAGNLRMGEIILIVDSDTRVPIDALLMGALEMHESPEVAILQHTSGVMNVTGSAFENGIAYFTDLVYTSIKYAVGSGDYAPFVGHNAFLRWKAIQAISFEEDGMRKYWTDKHVSEDFQIALRLQIQGSIVRLASYHGGGFKEGVSLTVFDELARWQKYAFGCNEIIFHPIYKWYKGPFTPLFWQFLFSDMKPTTKISILGYMSTYYAIASAVPTTLANYFLMGWIPGKVDAFYINSWKVLVGIIFCFNIAAPFAFAAIRHRLGQKKFLPALIENAKWIPLFILFFGGLSIHMLKAICCHFFGIRMEWGSTAKELEATGFFIGLDKIAKDFKWMYLVMLSIVGGVVYLAVWAP</sequence>
<dbReference type="SUPFAM" id="SSF53448">
    <property type="entry name" value="Nucleotide-diphospho-sugar transferases"/>
    <property type="match status" value="1"/>
</dbReference>
<protein>
    <recommendedName>
        <fullName evidence="2">Glycosyltransferase 2-like domain-containing protein</fullName>
    </recommendedName>
</protein>
<dbReference type="Pfam" id="PF13632">
    <property type="entry name" value="Glyco_trans_2_3"/>
    <property type="match status" value="1"/>
</dbReference>
<accession>A0A0G2DSM1</accession>
<evidence type="ECO:0000256" key="1">
    <source>
        <dbReference type="SAM" id="Phobius"/>
    </source>
</evidence>